<feature type="chain" id="PRO_5044579400" evidence="2">
    <location>
        <begin position="29"/>
        <end position="213"/>
    </location>
</feature>
<keyword evidence="2" id="KW-0732">Signal</keyword>
<dbReference type="Proteomes" id="UP000694846">
    <property type="component" value="Unplaced"/>
</dbReference>
<name>A0A2S2R9A0_9HEMI</name>
<dbReference type="EMBL" id="GGMS01017424">
    <property type="protein sequence ID" value="MBY86627.1"/>
    <property type="molecule type" value="Transcribed_RNA"/>
</dbReference>
<feature type="region of interest" description="Disordered" evidence="1">
    <location>
        <begin position="189"/>
        <end position="213"/>
    </location>
</feature>
<evidence type="ECO:0000256" key="2">
    <source>
        <dbReference type="SAM" id="SignalP"/>
    </source>
</evidence>
<dbReference type="GeneID" id="112688668"/>
<sequence>MIHSTRFSTNMIVYLMVGYLLQLGGIHGAPGKHALCRRAVDTPPAAAATDAANAVTAATDSAASTASDGGLLSSVSSTAMDFGSEATKSVEEMLKAGSRVNLAVLSLFDKLLGAVSLTVAKGSDYVASGAETVDGLLNGLPVVGVVTSGAKNLATGVSSTFNEISATGRKSRRKMFDQLREKLNNSNGAAAATAAADPTANNAAAATATADTA</sequence>
<evidence type="ECO:0000313" key="4">
    <source>
        <dbReference type="Proteomes" id="UP000694846"/>
    </source>
</evidence>
<protein>
    <submittedName>
        <fullName evidence="5">Uncharacterized protein LOC112688668</fullName>
    </submittedName>
</protein>
<organism evidence="3">
    <name type="scientific">Sipha flava</name>
    <name type="common">yellow sugarcane aphid</name>
    <dbReference type="NCBI Taxonomy" id="143950"/>
    <lineage>
        <taxon>Eukaryota</taxon>
        <taxon>Metazoa</taxon>
        <taxon>Ecdysozoa</taxon>
        <taxon>Arthropoda</taxon>
        <taxon>Hexapoda</taxon>
        <taxon>Insecta</taxon>
        <taxon>Pterygota</taxon>
        <taxon>Neoptera</taxon>
        <taxon>Paraneoptera</taxon>
        <taxon>Hemiptera</taxon>
        <taxon>Sternorrhyncha</taxon>
        <taxon>Aphidomorpha</taxon>
        <taxon>Aphidoidea</taxon>
        <taxon>Aphididae</taxon>
        <taxon>Sipha</taxon>
    </lineage>
</organism>
<evidence type="ECO:0000256" key="1">
    <source>
        <dbReference type="SAM" id="MobiDB-lite"/>
    </source>
</evidence>
<reference evidence="5" key="2">
    <citation type="submission" date="2025-04" db="UniProtKB">
        <authorList>
            <consortium name="RefSeq"/>
        </authorList>
    </citation>
    <scope>IDENTIFICATION</scope>
    <source>
        <tissue evidence="5">Whole body</tissue>
    </source>
</reference>
<accession>A0A2S2R9A0</accession>
<evidence type="ECO:0000313" key="5">
    <source>
        <dbReference type="RefSeq" id="XP_025417763.1"/>
    </source>
</evidence>
<proteinExistence type="predicted"/>
<keyword evidence="4" id="KW-1185">Reference proteome</keyword>
<feature type="signal peptide" evidence="2">
    <location>
        <begin position="1"/>
        <end position="28"/>
    </location>
</feature>
<reference evidence="3" key="1">
    <citation type="submission" date="2018-04" db="EMBL/GenBank/DDBJ databases">
        <title>Transcriptome assembly of Sipha flava.</title>
        <authorList>
            <person name="Scully E.D."/>
            <person name="Geib S.M."/>
            <person name="Palmer N.A."/>
            <person name="Koch K."/>
            <person name="Bradshaw J."/>
            <person name="Heng-Moss T."/>
            <person name="Sarath G."/>
        </authorList>
    </citation>
    <scope>NUCLEOTIDE SEQUENCE</scope>
</reference>
<gene>
    <name evidence="5" type="primary">LOC112688668</name>
    <name evidence="3" type="ORF">g.102825</name>
</gene>
<dbReference type="OrthoDB" id="6607227at2759"/>
<dbReference type="RefSeq" id="XP_025417763.1">
    <property type="nucleotide sequence ID" value="XM_025561978.1"/>
</dbReference>
<dbReference type="AlphaFoldDB" id="A0A2S2R9A0"/>
<evidence type="ECO:0000313" key="3">
    <source>
        <dbReference type="EMBL" id="MBY86627.1"/>
    </source>
</evidence>